<keyword evidence="1" id="KW-0808">Transferase</keyword>
<dbReference type="SUPFAM" id="SSF54495">
    <property type="entry name" value="UBC-like"/>
    <property type="match status" value="1"/>
</dbReference>
<evidence type="ECO:0000259" key="4">
    <source>
        <dbReference type="PROSITE" id="PS50127"/>
    </source>
</evidence>
<dbReference type="EMBL" id="CAUJNA010003497">
    <property type="protein sequence ID" value="CAJ1403470.1"/>
    <property type="molecule type" value="Genomic_DNA"/>
</dbReference>
<dbReference type="CDD" id="cd23837">
    <property type="entry name" value="UBCc_UBE2O"/>
    <property type="match status" value="1"/>
</dbReference>
<dbReference type="InterPro" id="IPR000608">
    <property type="entry name" value="UBC"/>
</dbReference>
<evidence type="ECO:0000256" key="3">
    <source>
        <dbReference type="SAM" id="MobiDB-lite"/>
    </source>
</evidence>
<dbReference type="PANTHER" id="PTHR46116:SF15">
    <property type="entry name" value="(E3-INDEPENDENT) E2 UBIQUITIN-CONJUGATING ENZYME"/>
    <property type="match status" value="1"/>
</dbReference>
<keyword evidence="2" id="KW-0833">Ubl conjugation pathway</keyword>
<evidence type="ECO:0000313" key="6">
    <source>
        <dbReference type="Proteomes" id="UP001178507"/>
    </source>
</evidence>
<dbReference type="GO" id="GO:0061631">
    <property type="term" value="F:ubiquitin conjugating enzyme activity"/>
    <property type="evidence" value="ECO:0007669"/>
    <property type="project" value="TreeGrafter"/>
</dbReference>
<dbReference type="Proteomes" id="UP001178507">
    <property type="component" value="Unassembled WGS sequence"/>
</dbReference>
<dbReference type="AlphaFoldDB" id="A0AA36JDS6"/>
<dbReference type="SMART" id="SM00212">
    <property type="entry name" value="UBCc"/>
    <property type="match status" value="1"/>
</dbReference>
<proteinExistence type="predicted"/>
<organism evidence="5 6">
    <name type="scientific">Effrenium voratum</name>
    <dbReference type="NCBI Taxonomy" id="2562239"/>
    <lineage>
        <taxon>Eukaryota</taxon>
        <taxon>Sar</taxon>
        <taxon>Alveolata</taxon>
        <taxon>Dinophyceae</taxon>
        <taxon>Suessiales</taxon>
        <taxon>Symbiodiniaceae</taxon>
        <taxon>Effrenium</taxon>
    </lineage>
</organism>
<comment type="caution">
    <text evidence="5">The sequence shown here is derived from an EMBL/GenBank/DDBJ whole genome shotgun (WGS) entry which is preliminary data.</text>
</comment>
<accession>A0AA36JDS6</accession>
<feature type="region of interest" description="Disordered" evidence="3">
    <location>
        <begin position="121"/>
        <end position="184"/>
    </location>
</feature>
<dbReference type="PROSITE" id="PS50127">
    <property type="entry name" value="UBC_2"/>
    <property type="match status" value="1"/>
</dbReference>
<sequence length="444" mass="49044">MCVVTRHTEFRVTQGSNVSERVPIGVVKKVNLEARTAVVEWKLAHRESPQVVSLFELAAHPMVDIRLSDIVFLPPPLVTEDPGSWTGRICRLENFAAEVRLGNGKMRFVDVEVLRMADTEGYEGSQTSWDEGEEEELEDEFRENHATAEEGEPEASAEVELEPEVLEQEPEAVGGSSSSSEIPAFDTFDEDLEPADHKFVDRPSPPPKALMRAVRREMSVLRSGLSGGEGVVAPILVRTYASRSDLFRAMVVGPPGTPYADVPFFFDLALSPQYPAEPPLVHYFANYVNSSERLNPNLYRDGKVCLSLLGTWAGPGWDPEKSTLLQVLVSLQGLVLVEDPYFNEPGHQWDANTEHGRNASALYNENVRLLALRAALNTFQQPPKGFEEVVAAHFTSHGPKLLAQAEEALADTARYSEGFRQVLGRSLLPALRAAWRGSRPADAS</sequence>
<feature type="compositionally biased region" description="Acidic residues" evidence="3">
    <location>
        <begin position="130"/>
        <end position="141"/>
    </location>
</feature>
<dbReference type="Gene3D" id="3.10.110.10">
    <property type="entry name" value="Ubiquitin Conjugating Enzyme"/>
    <property type="match status" value="1"/>
</dbReference>
<dbReference type="Pfam" id="PF00179">
    <property type="entry name" value="UQ_con"/>
    <property type="match status" value="1"/>
</dbReference>
<gene>
    <name evidence="5" type="ORF">EVOR1521_LOCUS26140</name>
</gene>
<protein>
    <recommendedName>
        <fullName evidence="4">UBC core domain-containing protein</fullName>
    </recommendedName>
</protein>
<evidence type="ECO:0000256" key="2">
    <source>
        <dbReference type="ARBA" id="ARBA00022786"/>
    </source>
</evidence>
<reference evidence="5" key="1">
    <citation type="submission" date="2023-08" db="EMBL/GenBank/DDBJ databases">
        <authorList>
            <person name="Chen Y."/>
            <person name="Shah S."/>
            <person name="Dougan E. K."/>
            <person name="Thang M."/>
            <person name="Chan C."/>
        </authorList>
    </citation>
    <scope>NUCLEOTIDE SEQUENCE</scope>
</reference>
<evidence type="ECO:0000313" key="5">
    <source>
        <dbReference type="EMBL" id="CAJ1403470.1"/>
    </source>
</evidence>
<evidence type="ECO:0000256" key="1">
    <source>
        <dbReference type="ARBA" id="ARBA00022679"/>
    </source>
</evidence>
<feature type="domain" description="UBC core" evidence="4">
    <location>
        <begin position="212"/>
        <end position="376"/>
    </location>
</feature>
<dbReference type="InterPro" id="IPR016135">
    <property type="entry name" value="UBQ-conjugating_enzyme/RWD"/>
</dbReference>
<feature type="compositionally biased region" description="Acidic residues" evidence="3">
    <location>
        <begin position="149"/>
        <end position="170"/>
    </location>
</feature>
<dbReference type="PANTHER" id="PTHR46116">
    <property type="entry name" value="(E3-INDEPENDENT) E2 UBIQUITIN-CONJUGATING ENZYME"/>
    <property type="match status" value="1"/>
</dbReference>
<keyword evidence="6" id="KW-1185">Reference proteome</keyword>
<name>A0AA36JDS6_9DINO</name>